<organism evidence="2 3">
    <name type="scientific">Nocardia pseudobrasiliensis</name>
    <dbReference type="NCBI Taxonomy" id="45979"/>
    <lineage>
        <taxon>Bacteria</taxon>
        <taxon>Bacillati</taxon>
        <taxon>Actinomycetota</taxon>
        <taxon>Actinomycetes</taxon>
        <taxon>Mycobacteriales</taxon>
        <taxon>Nocardiaceae</taxon>
        <taxon>Nocardia</taxon>
    </lineage>
</organism>
<dbReference type="InterPro" id="IPR008331">
    <property type="entry name" value="Ferritin_DPS_dom"/>
</dbReference>
<keyword evidence="3" id="KW-1185">Reference proteome</keyword>
<gene>
    <name evidence="2" type="ORF">DFR76_113157</name>
</gene>
<dbReference type="SUPFAM" id="SSF47240">
    <property type="entry name" value="Ferritin-like"/>
    <property type="match status" value="1"/>
</dbReference>
<dbReference type="InterPro" id="IPR041719">
    <property type="entry name" value="Ferritin_prok"/>
</dbReference>
<dbReference type="GO" id="GO:0008199">
    <property type="term" value="F:ferric iron binding"/>
    <property type="evidence" value="ECO:0007669"/>
    <property type="project" value="InterPro"/>
</dbReference>
<comment type="caution">
    <text evidence="2">The sequence shown here is derived from an EMBL/GenBank/DDBJ whole genome shotgun (WGS) entry which is preliminary data.</text>
</comment>
<name>A0A370HTJ8_9NOCA</name>
<evidence type="ECO:0000259" key="1">
    <source>
        <dbReference type="PROSITE" id="PS50905"/>
    </source>
</evidence>
<dbReference type="AlphaFoldDB" id="A0A370HTJ8"/>
<dbReference type="Gene3D" id="1.20.1260.10">
    <property type="match status" value="1"/>
</dbReference>
<protein>
    <submittedName>
        <fullName evidence="2">Ferritin</fullName>
    </submittedName>
</protein>
<dbReference type="Proteomes" id="UP000254869">
    <property type="component" value="Unassembled WGS sequence"/>
</dbReference>
<dbReference type="Pfam" id="PF00210">
    <property type="entry name" value="Ferritin"/>
    <property type="match status" value="1"/>
</dbReference>
<dbReference type="PROSITE" id="PS50905">
    <property type="entry name" value="FERRITIN_LIKE"/>
    <property type="match status" value="1"/>
</dbReference>
<dbReference type="CDD" id="cd01055">
    <property type="entry name" value="Nonheme_Ferritin"/>
    <property type="match status" value="1"/>
</dbReference>
<evidence type="ECO:0000313" key="2">
    <source>
        <dbReference type="EMBL" id="RDI61655.1"/>
    </source>
</evidence>
<evidence type="ECO:0000313" key="3">
    <source>
        <dbReference type="Proteomes" id="UP000254869"/>
    </source>
</evidence>
<feature type="domain" description="Ferritin-like diiron" evidence="1">
    <location>
        <begin position="1"/>
        <end position="145"/>
    </location>
</feature>
<dbReference type="InterPro" id="IPR009040">
    <property type="entry name" value="Ferritin-like_diiron"/>
</dbReference>
<dbReference type="InterPro" id="IPR009078">
    <property type="entry name" value="Ferritin-like_SF"/>
</dbReference>
<dbReference type="RefSeq" id="WP_068004540.1">
    <property type="nucleotide sequence ID" value="NZ_QQBC01000013.1"/>
</dbReference>
<accession>A0A370HTJ8</accession>
<dbReference type="InterPro" id="IPR012347">
    <property type="entry name" value="Ferritin-like"/>
</dbReference>
<proteinExistence type="predicted"/>
<sequence length="179" mass="20340">MSDRPFSELLRDQIRHEFTAAQQYLAGAVYFDALRLPRLAQVAYDGADDKRAHALRMVQYLLDRDLEVRVGGLDEIVSTFESPRAALEFLLRREEQLTAQITALTGAAREFDDYLGEQFTQWFLEDQVTEVARMKTLLAVCERADGNLFDVEQFVARELRATPRADTSAPRIAGAARIK</sequence>
<dbReference type="STRING" id="1210086.GCA_001613105_05851"/>
<reference evidence="2 3" key="1">
    <citation type="submission" date="2018-07" db="EMBL/GenBank/DDBJ databases">
        <title>Genomic Encyclopedia of Type Strains, Phase IV (KMG-IV): sequencing the most valuable type-strain genomes for metagenomic binning, comparative biology and taxonomic classification.</title>
        <authorList>
            <person name="Goeker M."/>
        </authorList>
    </citation>
    <scope>NUCLEOTIDE SEQUENCE [LARGE SCALE GENOMIC DNA]</scope>
    <source>
        <strain evidence="2 3">DSM 44290</strain>
    </source>
</reference>
<dbReference type="EMBL" id="QQBC01000013">
    <property type="protein sequence ID" value="RDI61655.1"/>
    <property type="molecule type" value="Genomic_DNA"/>
</dbReference>